<evidence type="ECO:0000256" key="5">
    <source>
        <dbReference type="ARBA" id="ARBA00022821"/>
    </source>
</evidence>
<proteinExistence type="inferred from homology"/>
<dbReference type="Proteomes" id="UP000032180">
    <property type="component" value="Chromosome 4"/>
</dbReference>
<dbReference type="CDD" id="cd14798">
    <property type="entry name" value="RX-CC_like"/>
    <property type="match status" value="1"/>
</dbReference>
<keyword evidence="8" id="KW-1185">Reference proteome</keyword>
<dbReference type="Gramene" id="LPERR04G06200.1">
    <property type="protein sequence ID" value="LPERR04G06200.1"/>
    <property type="gene ID" value="LPERR04G06200"/>
</dbReference>
<dbReference type="InterPro" id="IPR041118">
    <property type="entry name" value="Rx_N"/>
</dbReference>
<evidence type="ECO:0000259" key="6">
    <source>
        <dbReference type="Pfam" id="PF18052"/>
    </source>
</evidence>
<accession>A0A0D9W3V5</accession>
<dbReference type="InterPro" id="IPR038005">
    <property type="entry name" value="RX-like_CC"/>
</dbReference>
<evidence type="ECO:0000313" key="8">
    <source>
        <dbReference type="Proteomes" id="UP000032180"/>
    </source>
</evidence>
<keyword evidence="5" id="KW-0611">Plant defense</keyword>
<feature type="domain" description="Disease resistance N-terminal" evidence="6">
    <location>
        <begin position="12"/>
        <end position="102"/>
    </location>
</feature>
<dbReference type="GO" id="GO:0006952">
    <property type="term" value="P:defense response"/>
    <property type="evidence" value="ECO:0007669"/>
    <property type="project" value="UniProtKB-KW"/>
</dbReference>
<keyword evidence="4" id="KW-0547">Nucleotide-binding</keyword>
<evidence type="ECO:0000313" key="7">
    <source>
        <dbReference type="EnsemblPlants" id="LPERR04G06200.1"/>
    </source>
</evidence>
<dbReference type="GO" id="GO:0000166">
    <property type="term" value="F:nucleotide binding"/>
    <property type="evidence" value="ECO:0007669"/>
    <property type="project" value="UniProtKB-KW"/>
</dbReference>
<dbReference type="PANTHER" id="PTHR19338">
    <property type="entry name" value="TRANSLOCASE OF INNER MITOCHONDRIAL MEMBRANE 13 HOMOLOG"/>
    <property type="match status" value="1"/>
</dbReference>
<dbReference type="HOGENOM" id="CLU_1868892_0_0_1"/>
<dbReference type="EnsemblPlants" id="LPERR04G06200.1">
    <property type="protein sequence ID" value="LPERR04G06200.1"/>
    <property type="gene ID" value="LPERR04G06200"/>
</dbReference>
<reference evidence="7" key="3">
    <citation type="submission" date="2015-04" db="UniProtKB">
        <authorList>
            <consortium name="EnsemblPlants"/>
        </authorList>
    </citation>
    <scope>IDENTIFICATION</scope>
</reference>
<dbReference type="AlphaFoldDB" id="A0A0D9W3V5"/>
<evidence type="ECO:0000256" key="2">
    <source>
        <dbReference type="ARBA" id="ARBA00022614"/>
    </source>
</evidence>
<protein>
    <recommendedName>
        <fullName evidence="6">Disease resistance N-terminal domain-containing protein</fullName>
    </recommendedName>
</protein>
<reference evidence="8" key="2">
    <citation type="submission" date="2013-12" db="EMBL/GenBank/DDBJ databases">
        <authorList>
            <person name="Yu Y."/>
            <person name="Lee S."/>
            <person name="de Baynast K."/>
            <person name="Wissotski M."/>
            <person name="Liu L."/>
            <person name="Talag J."/>
            <person name="Goicoechea J."/>
            <person name="Angelova A."/>
            <person name="Jetty R."/>
            <person name="Kudrna D."/>
            <person name="Golser W."/>
            <person name="Rivera L."/>
            <person name="Zhang J."/>
            <person name="Wing R."/>
        </authorList>
    </citation>
    <scope>NUCLEOTIDE SEQUENCE</scope>
</reference>
<evidence type="ECO:0000256" key="4">
    <source>
        <dbReference type="ARBA" id="ARBA00022741"/>
    </source>
</evidence>
<evidence type="ECO:0000256" key="3">
    <source>
        <dbReference type="ARBA" id="ARBA00022737"/>
    </source>
</evidence>
<sequence length="130" mass="14431">MTDMILGSTQGAVGSLLGRLTSALAEEAQLLGGVRGDVQFIKDEIESMDVFLLDMAEANDDDDADAADDHRCLAWVKQVTEVAYASQNCIDLYVHSLNTREQGLLHRLPQLLRTLPSRHRIARQIRELKA</sequence>
<reference evidence="7 8" key="1">
    <citation type="submission" date="2012-08" db="EMBL/GenBank/DDBJ databases">
        <title>Oryza genome evolution.</title>
        <authorList>
            <person name="Wing R.A."/>
        </authorList>
    </citation>
    <scope>NUCLEOTIDE SEQUENCE</scope>
</reference>
<keyword evidence="3" id="KW-0677">Repeat</keyword>
<name>A0A0D9W3V5_9ORYZ</name>
<comment type="similarity">
    <text evidence="1">Belongs to the disease resistance NB-LRR family.</text>
</comment>
<dbReference type="PANTHER" id="PTHR19338:SF0">
    <property type="entry name" value="MITOCHONDRIAL IMPORT INNER MEMBRANE TRANSLOCASE SUBUNIT TIM13"/>
    <property type="match status" value="1"/>
</dbReference>
<dbReference type="Pfam" id="PF18052">
    <property type="entry name" value="Rx_N"/>
    <property type="match status" value="1"/>
</dbReference>
<evidence type="ECO:0000256" key="1">
    <source>
        <dbReference type="ARBA" id="ARBA00008894"/>
    </source>
</evidence>
<keyword evidence="2" id="KW-0433">Leucine-rich repeat</keyword>
<dbReference type="Gene3D" id="1.20.5.4130">
    <property type="match status" value="1"/>
</dbReference>
<organism evidence="7 8">
    <name type="scientific">Leersia perrieri</name>
    <dbReference type="NCBI Taxonomy" id="77586"/>
    <lineage>
        <taxon>Eukaryota</taxon>
        <taxon>Viridiplantae</taxon>
        <taxon>Streptophyta</taxon>
        <taxon>Embryophyta</taxon>
        <taxon>Tracheophyta</taxon>
        <taxon>Spermatophyta</taxon>
        <taxon>Magnoliopsida</taxon>
        <taxon>Liliopsida</taxon>
        <taxon>Poales</taxon>
        <taxon>Poaceae</taxon>
        <taxon>BOP clade</taxon>
        <taxon>Oryzoideae</taxon>
        <taxon>Oryzeae</taxon>
        <taxon>Oryzinae</taxon>
        <taxon>Leersia</taxon>
    </lineage>
</organism>